<dbReference type="PROSITE" id="PS00108">
    <property type="entry name" value="PROTEIN_KINASE_ST"/>
    <property type="match status" value="1"/>
</dbReference>
<evidence type="ECO:0000313" key="17">
    <source>
        <dbReference type="EMBL" id="CAA7402054.1"/>
    </source>
</evidence>
<keyword evidence="10" id="KW-0067">ATP-binding</keyword>
<keyword evidence="12" id="KW-0472">Membrane</keyword>
<keyword evidence="8" id="KW-0547">Nucleotide-binding</keyword>
<protein>
    <recommendedName>
        <fullName evidence="16">Protein kinase domain-containing protein</fullName>
    </recommendedName>
</protein>
<feature type="region of interest" description="Disordered" evidence="15">
    <location>
        <begin position="341"/>
        <end position="370"/>
    </location>
</feature>
<keyword evidence="7" id="KW-0732">Signal</keyword>
<organism evidence="17 18">
    <name type="scientific">Spirodela intermedia</name>
    <name type="common">Intermediate duckweed</name>
    <dbReference type="NCBI Taxonomy" id="51605"/>
    <lineage>
        <taxon>Eukaryota</taxon>
        <taxon>Viridiplantae</taxon>
        <taxon>Streptophyta</taxon>
        <taxon>Embryophyta</taxon>
        <taxon>Tracheophyta</taxon>
        <taxon>Spermatophyta</taxon>
        <taxon>Magnoliopsida</taxon>
        <taxon>Liliopsida</taxon>
        <taxon>Araceae</taxon>
        <taxon>Lemnoideae</taxon>
        <taxon>Spirodela</taxon>
    </lineage>
</organism>
<evidence type="ECO:0000256" key="4">
    <source>
        <dbReference type="ARBA" id="ARBA00022475"/>
    </source>
</evidence>
<dbReference type="Gene3D" id="3.30.200.20">
    <property type="entry name" value="Phosphorylase Kinase, domain 1"/>
    <property type="match status" value="1"/>
</dbReference>
<evidence type="ECO:0000256" key="10">
    <source>
        <dbReference type="ARBA" id="ARBA00022840"/>
    </source>
</evidence>
<evidence type="ECO:0000256" key="2">
    <source>
        <dbReference type="ARBA" id="ARBA00008536"/>
    </source>
</evidence>
<dbReference type="AlphaFoldDB" id="A0A7I8KYL6"/>
<comment type="similarity">
    <text evidence="3">In the C-terminal section; belongs to the protein kinase superfamily. Ser/Thr protein kinase family.</text>
</comment>
<dbReference type="Pfam" id="PF07714">
    <property type="entry name" value="PK_Tyr_Ser-Thr"/>
    <property type="match status" value="1"/>
</dbReference>
<dbReference type="InterPro" id="IPR008271">
    <property type="entry name" value="Ser/Thr_kinase_AS"/>
</dbReference>
<dbReference type="InterPro" id="IPR001245">
    <property type="entry name" value="Ser-Thr/Tyr_kinase_cat_dom"/>
</dbReference>
<evidence type="ECO:0000256" key="15">
    <source>
        <dbReference type="SAM" id="MobiDB-lite"/>
    </source>
</evidence>
<keyword evidence="11" id="KW-1133">Transmembrane helix</keyword>
<reference evidence="17" key="1">
    <citation type="submission" date="2020-02" db="EMBL/GenBank/DDBJ databases">
        <authorList>
            <person name="Scholz U."/>
            <person name="Mascher M."/>
            <person name="Fiebig A."/>
        </authorList>
    </citation>
    <scope>NUCLEOTIDE SEQUENCE</scope>
</reference>
<gene>
    <name evidence="17" type="ORF">SI8410_09012732</name>
</gene>
<dbReference type="OrthoDB" id="4062651at2759"/>
<evidence type="ECO:0000259" key="16">
    <source>
        <dbReference type="PROSITE" id="PS50011"/>
    </source>
</evidence>
<evidence type="ECO:0000256" key="13">
    <source>
        <dbReference type="ARBA" id="ARBA00023170"/>
    </source>
</evidence>
<keyword evidence="6" id="KW-0812">Transmembrane</keyword>
<evidence type="ECO:0000256" key="8">
    <source>
        <dbReference type="ARBA" id="ARBA00022741"/>
    </source>
</evidence>
<dbReference type="FunFam" id="1.10.510.10:FF:000240">
    <property type="entry name" value="Lectin-domain containing receptor kinase A4.3"/>
    <property type="match status" value="1"/>
</dbReference>
<dbReference type="SMART" id="SM00220">
    <property type="entry name" value="S_TKc"/>
    <property type="match status" value="1"/>
</dbReference>
<accession>A0A7I8KYL6</accession>
<sequence>MGLQACCVFCGALPRRRRRRRRNDGENKERAKDRSELSPSNWNLFTRLKTLEAATDCFSDKNRLGQGGFGPVYKGVMPDGQLIAVKKLSFNSRQGLKEFINEVKLLLKIQHRNLVSLLGCCTEAGEKMVIYEFLPNCSLDRILFDKSKSSNLLWSERFEIIKGIAKDLLYLHEESPVKVIHRDIKASNILLDAKLNPKISDFGLARLFENDETHVSTFKISGTYGYMAPEYAFHGYLSVKTDVFSFGVLVLEILSGRRNLDRYLRQTWRLSEEGKPLEMMDPSLAEWDSQEASLCIQVGLLCCQVVAADQPDMGSADLMLLSEFSALPRIGWPGVRGRVGKWRTTPSSSMSKMTNTSGMPTSSSGGATSRASTIIDGYEWSKNSISNSFNSEGR</sequence>
<keyword evidence="9" id="KW-0418">Kinase</keyword>
<feature type="compositionally biased region" description="Polar residues" evidence="15">
    <location>
        <begin position="344"/>
        <end position="360"/>
    </location>
</feature>
<evidence type="ECO:0000256" key="11">
    <source>
        <dbReference type="ARBA" id="ARBA00022989"/>
    </source>
</evidence>
<keyword evidence="5" id="KW-0808">Transferase</keyword>
<evidence type="ECO:0000256" key="7">
    <source>
        <dbReference type="ARBA" id="ARBA00022729"/>
    </source>
</evidence>
<dbReference type="Gene3D" id="1.10.510.10">
    <property type="entry name" value="Transferase(Phosphotransferase) domain 1"/>
    <property type="match status" value="1"/>
</dbReference>
<evidence type="ECO:0000256" key="1">
    <source>
        <dbReference type="ARBA" id="ARBA00004251"/>
    </source>
</evidence>
<comment type="subcellular location">
    <subcellularLocation>
        <location evidence="1">Cell membrane</location>
        <topology evidence="1">Single-pass type I membrane protein</topology>
    </subcellularLocation>
</comment>
<evidence type="ECO:0000256" key="14">
    <source>
        <dbReference type="ARBA" id="ARBA00023180"/>
    </source>
</evidence>
<dbReference type="InterPro" id="IPR000719">
    <property type="entry name" value="Prot_kinase_dom"/>
</dbReference>
<feature type="domain" description="Protein kinase" evidence="16">
    <location>
        <begin position="58"/>
        <end position="394"/>
    </location>
</feature>
<dbReference type="InterPro" id="IPR052059">
    <property type="entry name" value="CR_Ser/Thr_kinase"/>
</dbReference>
<keyword evidence="18" id="KW-1185">Reference proteome</keyword>
<dbReference type="SUPFAM" id="SSF56112">
    <property type="entry name" value="Protein kinase-like (PK-like)"/>
    <property type="match status" value="1"/>
</dbReference>
<dbReference type="EMBL" id="LR746272">
    <property type="protein sequence ID" value="CAA7402054.1"/>
    <property type="molecule type" value="Genomic_DNA"/>
</dbReference>
<keyword evidence="13" id="KW-0675">Receptor</keyword>
<dbReference type="CDD" id="cd14066">
    <property type="entry name" value="STKc_IRAK"/>
    <property type="match status" value="1"/>
</dbReference>
<comment type="similarity">
    <text evidence="2">In the N-terminal section; belongs to the leguminous lectin family.</text>
</comment>
<evidence type="ECO:0000256" key="5">
    <source>
        <dbReference type="ARBA" id="ARBA00022679"/>
    </source>
</evidence>
<dbReference type="Proteomes" id="UP000663760">
    <property type="component" value="Chromosome 9"/>
</dbReference>
<dbReference type="InterPro" id="IPR011009">
    <property type="entry name" value="Kinase-like_dom_sf"/>
</dbReference>
<dbReference type="PANTHER" id="PTHR47973">
    <property type="entry name" value="CYSTEINE-RICH RECEPTOR-LIKE PROTEIN KINASE 3"/>
    <property type="match status" value="1"/>
</dbReference>
<dbReference type="FunFam" id="3.30.200.20:FF:000162">
    <property type="entry name" value="Adenine nucleotide alpha hydrolase-like domain kinase"/>
    <property type="match status" value="1"/>
</dbReference>
<name>A0A7I8KYL6_SPIIN</name>
<dbReference type="GO" id="GO:0004672">
    <property type="term" value="F:protein kinase activity"/>
    <property type="evidence" value="ECO:0007669"/>
    <property type="project" value="InterPro"/>
</dbReference>
<evidence type="ECO:0000256" key="6">
    <source>
        <dbReference type="ARBA" id="ARBA00022692"/>
    </source>
</evidence>
<keyword evidence="14" id="KW-0325">Glycoprotein</keyword>
<feature type="compositionally biased region" description="Low complexity" evidence="15">
    <location>
        <begin position="361"/>
        <end position="370"/>
    </location>
</feature>
<keyword evidence="4" id="KW-1003">Cell membrane</keyword>
<dbReference type="GO" id="GO:0005886">
    <property type="term" value="C:plasma membrane"/>
    <property type="evidence" value="ECO:0007669"/>
    <property type="project" value="UniProtKB-SubCell"/>
</dbReference>
<evidence type="ECO:0000256" key="3">
    <source>
        <dbReference type="ARBA" id="ARBA00010217"/>
    </source>
</evidence>
<evidence type="ECO:0000256" key="9">
    <source>
        <dbReference type="ARBA" id="ARBA00022777"/>
    </source>
</evidence>
<dbReference type="GO" id="GO:0002229">
    <property type="term" value="P:defense response to oomycetes"/>
    <property type="evidence" value="ECO:0007669"/>
    <property type="project" value="UniProtKB-ARBA"/>
</dbReference>
<evidence type="ECO:0000256" key="12">
    <source>
        <dbReference type="ARBA" id="ARBA00023136"/>
    </source>
</evidence>
<dbReference type="GO" id="GO:0005524">
    <property type="term" value="F:ATP binding"/>
    <property type="evidence" value="ECO:0007669"/>
    <property type="project" value="UniProtKB-KW"/>
</dbReference>
<proteinExistence type="inferred from homology"/>
<dbReference type="PROSITE" id="PS50011">
    <property type="entry name" value="PROTEIN_KINASE_DOM"/>
    <property type="match status" value="1"/>
</dbReference>
<evidence type="ECO:0000313" key="18">
    <source>
        <dbReference type="Proteomes" id="UP000663760"/>
    </source>
</evidence>